<comment type="caution">
    <text evidence="1">The sequence shown here is derived from an EMBL/GenBank/DDBJ whole genome shotgun (WGS) entry which is preliminary data.</text>
</comment>
<keyword evidence="2" id="KW-1185">Reference proteome</keyword>
<proteinExistence type="predicted"/>
<dbReference type="EMBL" id="JAINUF010000001">
    <property type="protein sequence ID" value="KAJ8382593.1"/>
    <property type="molecule type" value="Genomic_DNA"/>
</dbReference>
<accession>A0A9Q1GFG6</accession>
<evidence type="ECO:0000313" key="2">
    <source>
        <dbReference type="Proteomes" id="UP001152622"/>
    </source>
</evidence>
<dbReference type="Proteomes" id="UP001152622">
    <property type="component" value="Chromosome 1"/>
</dbReference>
<protein>
    <submittedName>
        <fullName evidence="1">Uncharacterized protein</fullName>
    </submittedName>
</protein>
<gene>
    <name evidence="1" type="ORF">SKAU_G00033710</name>
</gene>
<reference evidence="1" key="1">
    <citation type="journal article" date="2023" name="Science">
        <title>Genome structures resolve the early diversification of teleost fishes.</title>
        <authorList>
            <person name="Parey E."/>
            <person name="Louis A."/>
            <person name="Montfort J."/>
            <person name="Bouchez O."/>
            <person name="Roques C."/>
            <person name="Iampietro C."/>
            <person name="Lluch J."/>
            <person name="Castinel A."/>
            <person name="Donnadieu C."/>
            <person name="Desvignes T."/>
            <person name="Floi Bucao C."/>
            <person name="Jouanno E."/>
            <person name="Wen M."/>
            <person name="Mejri S."/>
            <person name="Dirks R."/>
            <person name="Jansen H."/>
            <person name="Henkel C."/>
            <person name="Chen W.J."/>
            <person name="Zahm M."/>
            <person name="Cabau C."/>
            <person name="Klopp C."/>
            <person name="Thompson A.W."/>
            <person name="Robinson-Rechavi M."/>
            <person name="Braasch I."/>
            <person name="Lecointre G."/>
            <person name="Bobe J."/>
            <person name="Postlethwait J.H."/>
            <person name="Berthelot C."/>
            <person name="Roest Crollius H."/>
            <person name="Guiguen Y."/>
        </authorList>
    </citation>
    <scope>NUCLEOTIDE SEQUENCE</scope>
    <source>
        <strain evidence="1">WJC10195</strain>
    </source>
</reference>
<name>A0A9Q1GFG6_SYNKA</name>
<sequence length="120" mass="13213">MASALREWQLAAAPGMGEGLGETRRTQGATGEIAVRSSKSCTLKRAWRFPSYYQLTGLCGSVLSSCCSKILNLSSAYRLRSSCPRILRMLESELSNAAVWPPLHRHMPPMGVTWRVTQGK</sequence>
<evidence type="ECO:0000313" key="1">
    <source>
        <dbReference type="EMBL" id="KAJ8382593.1"/>
    </source>
</evidence>
<organism evidence="1 2">
    <name type="scientific">Synaphobranchus kaupii</name>
    <name type="common">Kaup's arrowtooth eel</name>
    <dbReference type="NCBI Taxonomy" id="118154"/>
    <lineage>
        <taxon>Eukaryota</taxon>
        <taxon>Metazoa</taxon>
        <taxon>Chordata</taxon>
        <taxon>Craniata</taxon>
        <taxon>Vertebrata</taxon>
        <taxon>Euteleostomi</taxon>
        <taxon>Actinopterygii</taxon>
        <taxon>Neopterygii</taxon>
        <taxon>Teleostei</taxon>
        <taxon>Anguilliformes</taxon>
        <taxon>Synaphobranchidae</taxon>
        <taxon>Synaphobranchus</taxon>
    </lineage>
</organism>
<dbReference type="AlphaFoldDB" id="A0A9Q1GFG6"/>